<sequence>MDPANCAMPAALGTSPAACFRSTGRLRLLHP</sequence>
<gene>
    <name evidence="1" type="ORF">MUK42_02607</name>
</gene>
<evidence type="ECO:0000313" key="1">
    <source>
        <dbReference type="EMBL" id="URD79691.1"/>
    </source>
</evidence>
<accession>A0A9E7EM80</accession>
<evidence type="ECO:0000313" key="2">
    <source>
        <dbReference type="Proteomes" id="UP001055439"/>
    </source>
</evidence>
<name>A0A9E7EM80_9LILI</name>
<dbReference type="Proteomes" id="UP001055439">
    <property type="component" value="Chromosome 10"/>
</dbReference>
<protein>
    <submittedName>
        <fullName evidence="1">Uncharacterized protein</fullName>
    </submittedName>
</protein>
<proteinExistence type="predicted"/>
<dbReference type="AlphaFoldDB" id="A0A9E7EM80"/>
<reference evidence="1" key="1">
    <citation type="submission" date="2022-05" db="EMBL/GenBank/DDBJ databases">
        <title>The Musa troglodytarum L. genome provides insights into the mechanism of non-climacteric behaviour and enrichment of carotenoids.</title>
        <authorList>
            <person name="Wang J."/>
        </authorList>
    </citation>
    <scope>NUCLEOTIDE SEQUENCE</scope>
    <source>
        <tissue evidence="1">Leaf</tissue>
    </source>
</reference>
<organism evidence="1 2">
    <name type="scientific">Musa troglodytarum</name>
    <name type="common">fe'i banana</name>
    <dbReference type="NCBI Taxonomy" id="320322"/>
    <lineage>
        <taxon>Eukaryota</taxon>
        <taxon>Viridiplantae</taxon>
        <taxon>Streptophyta</taxon>
        <taxon>Embryophyta</taxon>
        <taxon>Tracheophyta</taxon>
        <taxon>Spermatophyta</taxon>
        <taxon>Magnoliopsida</taxon>
        <taxon>Liliopsida</taxon>
        <taxon>Zingiberales</taxon>
        <taxon>Musaceae</taxon>
        <taxon>Musa</taxon>
    </lineage>
</organism>
<dbReference type="EMBL" id="CP097503">
    <property type="protein sequence ID" value="URD79691.1"/>
    <property type="molecule type" value="Genomic_DNA"/>
</dbReference>
<keyword evidence="2" id="KW-1185">Reference proteome</keyword>
<dbReference type="OrthoDB" id="2162994at2759"/>